<evidence type="ECO:0000256" key="1">
    <source>
        <dbReference type="ARBA" id="ARBA00004141"/>
    </source>
</evidence>
<gene>
    <name evidence="11" type="ORF">SAMN02927900_00129</name>
</gene>
<keyword evidence="7" id="KW-0270">Exopolysaccharide synthesis</keyword>
<dbReference type="Pfam" id="PF13727">
    <property type="entry name" value="CoA_binding_3"/>
    <property type="match status" value="1"/>
</dbReference>
<feature type="transmembrane region" description="Helical" evidence="9">
    <location>
        <begin position="73"/>
        <end position="92"/>
    </location>
</feature>
<feature type="transmembrane region" description="Helical" evidence="9">
    <location>
        <begin position="98"/>
        <end position="116"/>
    </location>
</feature>
<keyword evidence="3 11" id="KW-0808">Transferase</keyword>
<evidence type="ECO:0000256" key="7">
    <source>
        <dbReference type="ARBA" id="ARBA00023169"/>
    </source>
</evidence>
<reference evidence="11 12" key="1">
    <citation type="submission" date="2016-10" db="EMBL/GenBank/DDBJ databases">
        <authorList>
            <person name="de Groot N.N."/>
        </authorList>
    </citation>
    <scope>NUCLEOTIDE SEQUENCE [LARGE SCALE GENOMIC DNA]</scope>
    <source>
        <strain evidence="11 12">CGMCC 1.3401</strain>
    </source>
</reference>
<feature type="transmembrane region" description="Helical" evidence="9">
    <location>
        <begin position="137"/>
        <end position="155"/>
    </location>
</feature>
<dbReference type="InterPro" id="IPR017473">
    <property type="entry name" value="Undecaprenyl-P_gluc_Ptfrase"/>
</dbReference>
<feature type="transmembrane region" description="Helical" evidence="9">
    <location>
        <begin position="167"/>
        <end position="188"/>
    </location>
</feature>
<evidence type="ECO:0000256" key="5">
    <source>
        <dbReference type="ARBA" id="ARBA00022989"/>
    </source>
</evidence>
<dbReference type="EMBL" id="FMTM01000001">
    <property type="protein sequence ID" value="SCW28402.1"/>
    <property type="molecule type" value="Genomic_DNA"/>
</dbReference>
<evidence type="ECO:0000256" key="3">
    <source>
        <dbReference type="ARBA" id="ARBA00022679"/>
    </source>
</evidence>
<comment type="subcellular location">
    <subcellularLocation>
        <location evidence="1">Membrane</location>
        <topology evidence="1">Multi-pass membrane protein</topology>
    </subcellularLocation>
</comment>
<dbReference type="GO" id="GO:0016780">
    <property type="term" value="F:phosphotransferase activity, for other substituted phosphate groups"/>
    <property type="evidence" value="ECO:0007669"/>
    <property type="project" value="TreeGrafter"/>
</dbReference>
<dbReference type="InterPro" id="IPR017475">
    <property type="entry name" value="EPS_sugar_tfrase"/>
</dbReference>
<evidence type="ECO:0000256" key="8">
    <source>
        <dbReference type="SAM" id="MobiDB-lite"/>
    </source>
</evidence>
<keyword evidence="4 9" id="KW-0812">Transmembrane</keyword>
<dbReference type="PANTHER" id="PTHR30576:SF0">
    <property type="entry name" value="UNDECAPRENYL-PHOSPHATE N-ACETYLGALACTOSAMINYL 1-PHOSPHATE TRANSFERASE-RELATED"/>
    <property type="match status" value="1"/>
</dbReference>
<feature type="region of interest" description="Disordered" evidence="8">
    <location>
        <begin position="1"/>
        <end position="22"/>
    </location>
</feature>
<evidence type="ECO:0000256" key="6">
    <source>
        <dbReference type="ARBA" id="ARBA00023136"/>
    </source>
</evidence>
<evidence type="ECO:0000259" key="10">
    <source>
        <dbReference type="Pfam" id="PF02397"/>
    </source>
</evidence>
<dbReference type="NCBIfam" id="TIGR03025">
    <property type="entry name" value="EPS_sugtrans"/>
    <property type="match status" value="1"/>
</dbReference>
<keyword evidence="5 9" id="KW-1133">Transmembrane helix</keyword>
<evidence type="ECO:0000313" key="12">
    <source>
        <dbReference type="Proteomes" id="UP000199542"/>
    </source>
</evidence>
<organism evidence="11 12">
    <name type="scientific">Rhizobium mongolense subsp. loessense</name>
    <dbReference type="NCBI Taxonomy" id="158890"/>
    <lineage>
        <taxon>Bacteria</taxon>
        <taxon>Pseudomonadati</taxon>
        <taxon>Pseudomonadota</taxon>
        <taxon>Alphaproteobacteria</taxon>
        <taxon>Hyphomicrobiales</taxon>
        <taxon>Rhizobiaceae</taxon>
        <taxon>Rhizobium/Agrobacterium group</taxon>
        <taxon>Rhizobium</taxon>
    </lineage>
</organism>
<keyword evidence="6 9" id="KW-0472">Membrane</keyword>
<feature type="transmembrane region" description="Helical" evidence="9">
    <location>
        <begin position="338"/>
        <end position="359"/>
    </location>
</feature>
<comment type="similarity">
    <text evidence="2">Belongs to the bacterial sugar transferase family.</text>
</comment>
<dbReference type="NCBIfam" id="TIGR03023">
    <property type="entry name" value="WcaJ_sugtrans"/>
    <property type="match status" value="1"/>
</dbReference>
<evidence type="ECO:0000256" key="2">
    <source>
        <dbReference type="ARBA" id="ARBA00006464"/>
    </source>
</evidence>
<sequence length="527" mass="58979">MPFETTSGRSPMNKAEKSDQFDVEALRKRVSAANADGGGKEAPGEINAYARQIAEQFREGTRSPSMVIGQLRLFEFVSQFAIGLLAFLIWPGDGSESLGARAGIAAAAAALGVVALQLADTYSIPALRARIRLLPRIFGAWAAAFTITEVIFSLFRDLALAQINLHVAWFSLAAIFLLGSRFLVAYGIRNWARNGVMERRAVIVGGGEPAKDLIRVLEQQADNDIRICGIFDDRGEKRSPVMVAGYPKLGTVAELVEFVRLTRIDMLIIALPLSAEARILQLLKKLWILPVDIRLAAHANRLRFRPRAYSHIGSVPMLDIFKKPIRDWDSVAKRGFDILFASLALVLLWPVMILTAIAIKLTSKGPVFFMQKRHGFNNEVINVFKFRSMYTNMSDHNAKVVVTKGDPRVTPVGRFIRKSSIDELPQLFNVLKGNLSLVGPRPHAVLAQTKDRAWGDIVEGYFARHRVKPGVTGWAQINGWRGEIDNDDKIKFRTAYDLYYIENWSLWFDLKILFLTPVRLLNTENAY</sequence>
<dbReference type="GO" id="GO:0000271">
    <property type="term" value="P:polysaccharide biosynthetic process"/>
    <property type="evidence" value="ECO:0007669"/>
    <property type="project" value="UniProtKB-KW"/>
</dbReference>
<dbReference type="PANTHER" id="PTHR30576">
    <property type="entry name" value="COLANIC BIOSYNTHESIS UDP-GLUCOSE LIPID CARRIER TRANSFERASE"/>
    <property type="match status" value="1"/>
</dbReference>
<feature type="compositionally biased region" description="Polar residues" evidence="8">
    <location>
        <begin position="1"/>
        <end position="10"/>
    </location>
</feature>
<dbReference type="AlphaFoldDB" id="A0A1G4P803"/>
<feature type="domain" description="Bacterial sugar transferase" evidence="10">
    <location>
        <begin position="333"/>
        <end position="521"/>
    </location>
</feature>
<evidence type="ECO:0000256" key="4">
    <source>
        <dbReference type="ARBA" id="ARBA00022692"/>
    </source>
</evidence>
<dbReference type="InterPro" id="IPR036291">
    <property type="entry name" value="NAD(P)-bd_dom_sf"/>
</dbReference>
<dbReference type="Gene3D" id="3.40.50.720">
    <property type="entry name" value="NAD(P)-binding Rossmann-like Domain"/>
    <property type="match status" value="1"/>
</dbReference>
<dbReference type="Pfam" id="PF02397">
    <property type="entry name" value="Bac_transf"/>
    <property type="match status" value="1"/>
</dbReference>
<dbReference type="InterPro" id="IPR003362">
    <property type="entry name" value="Bact_transf"/>
</dbReference>
<accession>A0A1G4P803</accession>
<proteinExistence type="inferred from homology"/>
<name>A0A1G4P803_9HYPH</name>
<dbReference type="Proteomes" id="UP000199542">
    <property type="component" value="Unassembled WGS sequence"/>
</dbReference>
<protein>
    <submittedName>
        <fullName evidence="11">Undecaprenyl-phosphate glucose phosphotransferase</fullName>
    </submittedName>
</protein>
<evidence type="ECO:0000313" key="11">
    <source>
        <dbReference type="EMBL" id="SCW28402.1"/>
    </source>
</evidence>
<dbReference type="GO" id="GO:0016020">
    <property type="term" value="C:membrane"/>
    <property type="evidence" value="ECO:0007669"/>
    <property type="project" value="UniProtKB-SubCell"/>
</dbReference>
<dbReference type="SUPFAM" id="SSF51735">
    <property type="entry name" value="NAD(P)-binding Rossmann-fold domains"/>
    <property type="match status" value="1"/>
</dbReference>
<evidence type="ECO:0000256" key="9">
    <source>
        <dbReference type="SAM" id="Phobius"/>
    </source>
</evidence>